<feature type="chain" id="PRO_5022963799" evidence="1">
    <location>
        <begin position="21"/>
        <end position="247"/>
    </location>
</feature>
<evidence type="ECO:0000256" key="1">
    <source>
        <dbReference type="SAM" id="SignalP"/>
    </source>
</evidence>
<keyword evidence="3" id="KW-1185">Reference proteome</keyword>
<organism evidence="2 3">
    <name type="scientific">Coprinopsis marcescibilis</name>
    <name type="common">Agaric fungus</name>
    <name type="synonym">Psathyrella marcescibilis</name>
    <dbReference type="NCBI Taxonomy" id="230819"/>
    <lineage>
        <taxon>Eukaryota</taxon>
        <taxon>Fungi</taxon>
        <taxon>Dikarya</taxon>
        <taxon>Basidiomycota</taxon>
        <taxon>Agaricomycotina</taxon>
        <taxon>Agaricomycetes</taxon>
        <taxon>Agaricomycetidae</taxon>
        <taxon>Agaricales</taxon>
        <taxon>Agaricineae</taxon>
        <taxon>Psathyrellaceae</taxon>
        <taxon>Coprinopsis</taxon>
    </lineage>
</organism>
<accession>A0A5C3KJ08</accession>
<dbReference type="AlphaFoldDB" id="A0A5C3KJ08"/>
<dbReference type="OrthoDB" id="3061930at2759"/>
<feature type="signal peptide" evidence="1">
    <location>
        <begin position="1"/>
        <end position="20"/>
    </location>
</feature>
<dbReference type="Proteomes" id="UP000307440">
    <property type="component" value="Unassembled WGS sequence"/>
</dbReference>
<name>A0A5C3KJ08_COPMA</name>
<gene>
    <name evidence="2" type="ORF">FA15DRAFT_697156</name>
</gene>
<sequence length="247" mass="27874">MRPNLFLWVCLLSGVTSTFALFVTLRQWHPQEAGWHFALVMHKSKADIDTELLLSYDVYIDNDPKSPDVGCMVYDGPYPTPSIVPLKDAPVIMNFPNLAEQQVLDAMNQFGKVRIPGLILEEGESPIFPNCLEFVKETLDILLTHKVIKEEDMEQLGKFTQFYKDNADTVREKTDTGTRYKAGKARELAGKNPQCDESDKRKKLKTETTGKITEVVKTDTADKITEVVKTEAAAKIEAVYDKDKAEL</sequence>
<protein>
    <submittedName>
        <fullName evidence="2">Uncharacterized protein</fullName>
    </submittedName>
</protein>
<proteinExistence type="predicted"/>
<evidence type="ECO:0000313" key="3">
    <source>
        <dbReference type="Proteomes" id="UP000307440"/>
    </source>
</evidence>
<evidence type="ECO:0000313" key="2">
    <source>
        <dbReference type="EMBL" id="TFK20042.1"/>
    </source>
</evidence>
<keyword evidence="1" id="KW-0732">Signal</keyword>
<reference evidence="2 3" key="1">
    <citation type="journal article" date="2019" name="Nat. Ecol. Evol.">
        <title>Megaphylogeny resolves global patterns of mushroom evolution.</title>
        <authorList>
            <person name="Varga T."/>
            <person name="Krizsan K."/>
            <person name="Foldi C."/>
            <person name="Dima B."/>
            <person name="Sanchez-Garcia M."/>
            <person name="Sanchez-Ramirez S."/>
            <person name="Szollosi G.J."/>
            <person name="Szarkandi J.G."/>
            <person name="Papp V."/>
            <person name="Albert L."/>
            <person name="Andreopoulos W."/>
            <person name="Angelini C."/>
            <person name="Antonin V."/>
            <person name="Barry K.W."/>
            <person name="Bougher N.L."/>
            <person name="Buchanan P."/>
            <person name="Buyck B."/>
            <person name="Bense V."/>
            <person name="Catcheside P."/>
            <person name="Chovatia M."/>
            <person name="Cooper J."/>
            <person name="Damon W."/>
            <person name="Desjardin D."/>
            <person name="Finy P."/>
            <person name="Geml J."/>
            <person name="Haridas S."/>
            <person name="Hughes K."/>
            <person name="Justo A."/>
            <person name="Karasinski D."/>
            <person name="Kautmanova I."/>
            <person name="Kiss B."/>
            <person name="Kocsube S."/>
            <person name="Kotiranta H."/>
            <person name="LaButti K.M."/>
            <person name="Lechner B.E."/>
            <person name="Liimatainen K."/>
            <person name="Lipzen A."/>
            <person name="Lukacs Z."/>
            <person name="Mihaltcheva S."/>
            <person name="Morgado L.N."/>
            <person name="Niskanen T."/>
            <person name="Noordeloos M.E."/>
            <person name="Ohm R.A."/>
            <person name="Ortiz-Santana B."/>
            <person name="Ovrebo C."/>
            <person name="Racz N."/>
            <person name="Riley R."/>
            <person name="Savchenko A."/>
            <person name="Shiryaev A."/>
            <person name="Soop K."/>
            <person name="Spirin V."/>
            <person name="Szebenyi C."/>
            <person name="Tomsovsky M."/>
            <person name="Tulloss R.E."/>
            <person name="Uehling J."/>
            <person name="Grigoriev I.V."/>
            <person name="Vagvolgyi C."/>
            <person name="Papp T."/>
            <person name="Martin F.M."/>
            <person name="Miettinen O."/>
            <person name="Hibbett D.S."/>
            <person name="Nagy L.G."/>
        </authorList>
    </citation>
    <scope>NUCLEOTIDE SEQUENCE [LARGE SCALE GENOMIC DNA]</scope>
    <source>
        <strain evidence="2 3">CBS 121175</strain>
    </source>
</reference>
<dbReference type="EMBL" id="ML210314">
    <property type="protein sequence ID" value="TFK20042.1"/>
    <property type="molecule type" value="Genomic_DNA"/>
</dbReference>